<dbReference type="Gene3D" id="3.30.200.20">
    <property type="entry name" value="Phosphorylase Kinase, domain 1"/>
    <property type="match status" value="1"/>
</dbReference>
<dbReference type="InterPro" id="IPR003591">
    <property type="entry name" value="Leu-rich_rpt_typical-subtyp"/>
</dbReference>
<evidence type="ECO:0000256" key="7">
    <source>
        <dbReference type="ARBA" id="ARBA00022614"/>
    </source>
</evidence>
<keyword evidence="12" id="KW-0547">Nucleotide-binding</keyword>
<dbReference type="AlphaFoldDB" id="A0AAF0XQM8"/>
<proteinExistence type="predicted"/>
<name>A0AAF0XQM8_DAUCS</name>
<dbReference type="Gene3D" id="1.10.510.10">
    <property type="entry name" value="Transferase(Phosphotransferase) domain 1"/>
    <property type="match status" value="1"/>
</dbReference>
<dbReference type="EMBL" id="CP093350">
    <property type="protein sequence ID" value="WOH12468.1"/>
    <property type="molecule type" value="Genomic_DNA"/>
</dbReference>
<dbReference type="Gene3D" id="3.80.10.10">
    <property type="entry name" value="Ribonuclease Inhibitor"/>
    <property type="match status" value="3"/>
</dbReference>
<dbReference type="GO" id="GO:0006952">
    <property type="term" value="P:defense response"/>
    <property type="evidence" value="ECO:0007669"/>
    <property type="project" value="UniProtKB-ARBA"/>
</dbReference>
<feature type="signal peptide" evidence="22">
    <location>
        <begin position="1"/>
        <end position="26"/>
    </location>
</feature>
<organism evidence="24 25">
    <name type="scientific">Daucus carota subsp. sativus</name>
    <name type="common">Carrot</name>
    <dbReference type="NCBI Taxonomy" id="79200"/>
    <lineage>
        <taxon>Eukaryota</taxon>
        <taxon>Viridiplantae</taxon>
        <taxon>Streptophyta</taxon>
        <taxon>Embryophyta</taxon>
        <taxon>Tracheophyta</taxon>
        <taxon>Spermatophyta</taxon>
        <taxon>Magnoliopsida</taxon>
        <taxon>eudicotyledons</taxon>
        <taxon>Gunneridae</taxon>
        <taxon>Pentapetalae</taxon>
        <taxon>asterids</taxon>
        <taxon>campanulids</taxon>
        <taxon>Apiales</taxon>
        <taxon>Apiaceae</taxon>
        <taxon>Apioideae</taxon>
        <taxon>Scandiceae</taxon>
        <taxon>Daucinae</taxon>
        <taxon>Daucus</taxon>
        <taxon>Daucus sect. Daucus</taxon>
    </lineage>
</organism>
<evidence type="ECO:0000256" key="4">
    <source>
        <dbReference type="ARBA" id="ARBA00022475"/>
    </source>
</evidence>
<keyword evidence="13" id="KW-0418">Kinase</keyword>
<dbReference type="GO" id="GO:0005524">
    <property type="term" value="F:ATP binding"/>
    <property type="evidence" value="ECO:0007669"/>
    <property type="project" value="UniProtKB-KW"/>
</dbReference>
<dbReference type="PROSITE" id="PS50011">
    <property type="entry name" value="PROTEIN_KINASE_DOM"/>
    <property type="match status" value="1"/>
</dbReference>
<dbReference type="GO" id="GO:0005886">
    <property type="term" value="C:plasma membrane"/>
    <property type="evidence" value="ECO:0007669"/>
    <property type="project" value="UniProtKB-SubCell"/>
</dbReference>
<dbReference type="SUPFAM" id="SSF52058">
    <property type="entry name" value="L domain-like"/>
    <property type="match status" value="2"/>
</dbReference>
<dbReference type="InterPro" id="IPR001611">
    <property type="entry name" value="Leu-rich_rpt"/>
</dbReference>
<evidence type="ECO:0000256" key="8">
    <source>
        <dbReference type="ARBA" id="ARBA00022679"/>
    </source>
</evidence>
<evidence type="ECO:0000256" key="11">
    <source>
        <dbReference type="ARBA" id="ARBA00022737"/>
    </source>
</evidence>
<gene>
    <name evidence="24" type="ORF">DCAR_0831972</name>
</gene>
<evidence type="ECO:0000256" key="10">
    <source>
        <dbReference type="ARBA" id="ARBA00022729"/>
    </source>
</evidence>
<keyword evidence="6" id="KW-0597">Phosphoprotein</keyword>
<evidence type="ECO:0000256" key="20">
    <source>
        <dbReference type="ARBA" id="ARBA00048679"/>
    </source>
</evidence>
<keyword evidence="8" id="KW-0808">Transferase</keyword>
<protein>
    <recommendedName>
        <fullName evidence="3">non-specific serine/threonine protein kinase</fullName>
        <ecNumber evidence="3">2.7.11.1</ecNumber>
    </recommendedName>
</protein>
<keyword evidence="11" id="KW-0677">Repeat</keyword>
<evidence type="ECO:0000256" key="18">
    <source>
        <dbReference type="ARBA" id="ARBA00023180"/>
    </source>
</evidence>
<dbReference type="InterPro" id="IPR013210">
    <property type="entry name" value="LRR_N_plant-typ"/>
</dbReference>
<dbReference type="SUPFAM" id="SSF56112">
    <property type="entry name" value="Protein kinase-like (PK-like)"/>
    <property type="match status" value="1"/>
</dbReference>
<dbReference type="Pfam" id="PF13855">
    <property type="entry name" value="LRR_8"/>
    <property type="match status" value="2"/>
</dbReference>
<keyword evidence="4" id="KW-1003">Cell membrane</keyword>
<dbReference type="FunFam" id="3.80.10.10:FF:000288">
    <property type="entry name" value="LRR receptor-like serine/threonine-protein kinase EFR"/>
    <property type="match status" value="1"/>
</dbReference>
<evidence type="ECO:0000259" key="23">
    <source>
        <dbReference type="PROSITE" id="PS50011"/>
    </source>
</evidence>
<evidence type="ECO:0000256" key="19">
    <source>
        <dbReference type="ARBA" id="ARBA00047899"/>
    </source>
</evidence>
<evidence type="ECO:0000256" key="12">
    <source>
        <dbReference type="ARBA" id="ARBA00022741"/>
    </source>
</evidence>
<evidence type="ECO:0000313" key="24">
    <source>
        <dbReference type="EMBL" id="WOH12468.1"/>
    </source>
</evidence>
<evidence type="ECO:0000256" key="17">
    <source>
        <dbReference type="ARBA" id="ARBA00023170"/>
    </source>
</evidence>
<comment type="catalytic activity">
    <reaction evidence="20">
        <text>L-seryl-[protein] + ATP = O-phospho-L-seryl-[protein] + ADP + H(+)</text>
        <dbReference type="Rhea" id="RHEA:17989"/>
        <dbReference type="Rhea" id="RHEA-COMP:9863"/>
        <dbReference type="Rhea" id="RHEA-COMP:11604"/>
        <dbReference type="ChEBI" id="CHEBI:15378"/>
        <dbReference type="ChEBI" id="CHEBI:29999"/>
        <dbReference type="ChEBI" id="CHEBI:30616"/>
        <dbReference type="ChEBI" id="CHEBI:83421"/>
        <dbReference type="ChEBI" id="CHEBI:456216"/>
        <dbReference type="EC" id="2.7.11.1"/>
    </reaction>
</comment>
<feature type="domain" description="Protein kinase" evidence="23">
    <location>
        <begin position="636"/>
        <end position="941"/>
    </location>
</feature>
<dbReference type="FunFam" id="1.10.510.10:FF:000358">
    <property type="entry name" value="Putative leucine-rich repeat receptor-like serine/threonine-protein kinase"/>
    <property type="match status" value="1"/>
</dbReference>
<evidence type="ECO:0000256" key="3">
    <source>
        <dbReference type="ARBA" id="ARBA00012513"/>
    </source>
</evidence>
<evidence type="ECO:0000256" key="21">
    <source>
        <dbReference type="SAM" id="Phobius"/>
    </source>
</evidence>
<keyword evidence="5" id="KW-0723">Serine/threonine-protein kinase</keyword>
<evidence type="ECO:0000256" key="2">
    <source>
        <dbReference type="ARBA" id="ARBA00004479"/>
    </source>
</evidence>
<keyword evidence="18" id="KW-0325">Glycoprotein</keyword>
<keyword evidence="9 21" id="KW-0812">Transmembrane</keyword>
<evidence type="ECO:0000256" key="14">
    <source>
        <dbReference type="ARBA" id="ARBA00022840"/>
    </source>
</evidence>
<dbReference type="FunFam" id="3.80.10.10:FF:000101">
    <property type="entry name" value="LRR receptor-like serine/threonine-protein kinase ERECTA"/>
    <property type="match status" value="1"/>
</dbReference>
<dbReference type="EC" id="2.7.11.1" evidence="3"/>
<dbReference type="InterPro" id="IPR051809">
    <property type="entry name" value="Plant_receptor-like_S/T_kinase"/>
</dbReference>
<accession>A0AAF0XQM8</accession>
<keyword evidence="15 21" id="KW-1133">Transmembrane helix</keyword>
<dbReference type="GO" id="GO:0004674">
    <property type="term" value="F:protein serine/threonine kinase activity"/>
    <property type="evidence" value="ECO:0007669"/>
    <property type="project" value="UniProtKB-KW"/>
</dbReference>
<evidence type="ECO:0000256" key="1">
    <source>
        <dbReference type="ARBA" id="ARBA00004162"/>
    </source>
</evidence>
<reference evidence="24" key="2">
    <citation type="submission" date="2022-03" db="EMBL/GenBank/DDBJ databases">
        <title>Draft title - Genomic analysis of global carrot germplasm unveils the trajectory of domestication and the origin of high carotenoid orange carrot.</title>
        <authorList>
            <person name="Iorizzo M."/>
            <person name="Ellison S."/>
            <person name="Senalik D."/>
            <person name="Macko-Podgorni A."/>
            <person name="Grzebelus D."/>
            <person name="Bostan H."/>
            <person name="Rolling W."/>
            <person name="Curaba J."/>
            <person name="Simon P."/>
        </authorList>
    </citation>
    <scope>NUCLEOTIDE SEQUENCE</scope>
    <source>
        <tissue evidence="24">Leaf</tissue>
    </source>
</reference>
<dbReference type="Pfam" id="PF07714">
    <property type="entry name" value="PK_Tyr_Ser-Thr"/>
    <property type="match status" value="1"/>
</dbReference>
<dbReference type="InterPro" id="IPR000719">
    <property type="entry name" value="Prot_kinase_dom"/>
</dbReference>
<evidence type="ECO:0000256" key="15">
    <source>
        <dbReference type="ARBA" id="ARBA00022989"/>
    </source>
</evidence>
<sequence>MRAAGVNRYWTHVISLFLISTSAAAAASGGNETDQLALLAFKAKISDDPLGVFSSWNMSLHFCLWEGITCNKQHQRVVSLNLSSTGLVGSLCPDIGNMSFLREIDLYNNSLQGPIPQEVDRLFRLKVLSLGRNDLEGKIPGTIGRLKSLFFVDISSNELSGMIPTSIFNISSLSSFNLASNQLEGSIPSDIGLTLPNLKLIRLSYNKLTGSIPASLSNVSKLQAIEFQSNNLRGPVSVDFGRLPYLQLLRLSYNNLGSGEEGNLSFLDPLTNCSRLLILELESNNFQRSLPSSIANLSTTLQIISLAYNQISGSIPSGIGNCISLILLSLQGNKLTGIIPSEIARLGKLQRVILSNNMLSGSIPASIGNLSLLDEIHLEDNQLQGTIPAGFGNCPMLVFLDLSRNNLSGTIPRNLFSISPFSVKLNLSRNHLVGSLPAAIGALGTVVELDVSENEFSGFIPVELGRCISLSSLYMQGNFIQGYIPESLTNLRGLQYIDFSRNKLSENIPDFFGDLIYVEYLNLSCNNLAGKVPMIGVFSNASAFSIVGNKKLCGGIPELRLKKCSKKYIGTYNQIMAWVQVFILIGSIQDLLIISCVFMSWHRRKRREQLRYSASNVMISPNKMSYELLRQATKGFSRTNLVSESGFGLVYKGKLDLKYIGIPEGEKAAIAVKIFNTLNEEAANCFITECETLKNIRHRNIVRIISTCENHKFKAIVYDFMKNGSLEGWLHSTSKASHDKLNMPQILNLDTKINIAIDVASALDYLHTQLANPLIHCNLKPSNILLDRNMTAHVSNFGLAKFNTEFSLTSQSILTGFEGNSGYVPPEYGLGCKMTTKGDTYSFGILLLEILTRRKPTHRMFRGGLNLHNFVWMAMPDNVMDIIDPLMMVTASANEGNEKQVEECLTRLFSIGLACSKPSPKDRPSMLSILHELESIRNSFYIN</sequence>
<keyword evidence="17" id="KW-0675">Receptor</keyword>
<evidence type="ECO:0000256" key="22">
    <source>
        <dbReference type="SAM" id="SignalP"/>
    </source>
</evidence>
<evidence type="ECO:0000256" key="6">
    <source>
        <dbReference type="ARBA" id="ARBA00022553"/>
    </source>
</evidence>
<dbReference type="PANTHER" id="PTHR27008">
    <property type="entry name" value="OS04G0122200 PROTEIN"/>
    <property type="match status" value="1"/>
</dbReference>
<comment type="catalytic activity">
    <reaction evidence="19">
        <text>L-threonyl-[protein] + ATP = O-phospho-L-threonyl-[protein] + ADP + H(+)</text>
        <dbReference type="Rhea" id="RHEA:46608"/>
        <dbReference type="Rhea" id="RHEA-COMP:11060"/>
        <dbReference type="Rhea" id="RHEA-COMP:11605"/>
        <dbReference type="ChEBI" id="CHEBI:15378"/>
        <dbReference type="ChEBI" id="CHEBI:30013"/>
        <dbReference type="ChEBI" id="CHEBI:30616"/>
        <dbReference type="ChEBI" id="CHEBI:61977"/>
        <dbReference type="ChEBI" id="CHEBI:456216"/>
        <dbReference type="EC" id="2.7.11.1"/>
    </reaction>
</comment>
<dbReference type="GO" id="GO:0051707">
    <property type="term" value="P:response to other organism"/>
    <property type="evidence" value="ECO:0007669"/>
    <property type="project" value="UniProtKB-ARBA"/>
</dbReference>
<feature type="chain" id="PRO_5042109413" description="non-specific serine/threonine protein kinase" evidence="22">
    <location>
        <begin position="27"/>
        <end position="943"/>
    </location>
</feature>
<evidence type="ECO:0000313" key="25">
    <source>
        <dbReference type="Proteomes" id="UP000077755"/>
    </source>
</evidence>
<keyword evidence="25" id="KW-1185">Reference proteome</keyword>
<comment type="subcellular location">
    <subcellularLocation>
        <location evidence="1">Cell membrane</location>
        <topology evidence="1">Single-pass membrane protein</topology>
    </subcellularLocation>
    <subcellularLocation>
        <location evidence="2">Membrane</location>
        <topology evidence="2">Single-pass type I membrane protein</topology>
    </subcellularLocation>
</comment>
<dbReference type="InterPro" id="IPR001245">
    <property type="entry name" value="Ser-Thr/Tyr_kinase_cat_dom"/>
</dbReference>
<keyword evidence="7" id="KW-0433">Leucine-rich repeat</keyword>
<dbReference type="InterPro" id="IPR011009">
    <property type="entry name" value="Kinase-like_dom_sf"/>
</dbReference>
<keyword evidence="16 21" id="KW-0472">Membrane</keyword>
<dbReference type="InterPro" id="IPR032675">
    <property type="entry name" value="LRR_dom_sf"/>
</dbReference>
<evidence type="ECO:0000256" key="16">
    <source>
        <dbReference type="ARBA" id="ARBA00023136"/>
    </source>
</evidence>
<dbReference type="PANTHER" id="PTHR27008:SF499">
    <property type="entry name" value="OS06G0581500 PROTEIN"/>
    <property type="match status" value="1"/>
</dbReference>
<dbReference type="Proteomes" id="UP000077755">
    <property type="component" value="Chromosome 8"/>
</dbReference>
<dbReference type="Pfam" id="PF00560">
    <property type="entry name" value="LRR_1"/>
    <property type="match status" value="5"/>
</dbReference>
<reference evidence="24" key="1">
    <citation type="journal article" date="2016" name="Nat. Genet.">
        <title>A high-quality carrot genome assembly provides new insights into carotenoid accumulation and asterid genome evolution.</title>
        <authorList>
            <person name="Iorizzo M."/>
            <person name="Ellison S."/>
            <person name="Senalik D."/>
            <person name="Zeng P."/>
            <person name="Satapoomin P."/>
            <person name="Huang J."/>
            <person name="Bowman M."/>
            <person name="Iovene M."/>
            <person name="Sanseverino W."/>
            <person name="Cavagnaro P."/>
            <person name="Yildiz M."/>
            <person name="Macko-Podgorni A."/>
            <person name="Moranska E."/>
            <person name="Grzebelus E."/>
            <person name="Grzebelus D."/>
            <person name="Ashrafi H."/>
            <person name="Zheng Z."/>
            <person name="Cheng S."/>
            <person name="Spooner D."/>
            <person name="Van Deynze A."/>
            <person name="Simon P."/>
        </authorList>
    </citation>
    <scope>NUCLEOTIDE SEQUENCE</scope>
    <source>
        <tissue evidence="24">Leaf</tissue>
    </source>
</reference>
<keyword evidence="10 22" id="KW-0732">Signal</keyword>
<evidence type="ECO:0000256" key="9">
    <source>
        <dbReference type="ARBA" id="ARBA00022692"/>
    </source>
</evidence>
<evidence type="ECO:0000256" key="5">
    <source>
        <dbReference type="ARBA" id="ARBA00022527"/>
    </source>
</evidence>
<evidence type="ECO:0000256" key="13">
    <source>
        <dbReference type="ARBA" id="ARBA00022777"/>
    </source>
</evidence>
<keyword evidence="14" id="KW-0067">ATP-binding</keyword>
<feature type="transmembrane region" description="Helical" evidence="21">
    <location>
        <begin position="575"/>
        <end position="601"/>
    </location>
</feature>
<dbReference type="Pfam" id="PF08263">
    <property type="entry name" value="LRRNT_2"/>
    <property type="match status" value="1"/>
</dbReference>
<dbReference type="SMART" id="SM00369">
    <property type="entry name" value="LRR_TYP"/>
    <property type="match status" value="5"/>
</dbReference>